<dbReference type="GO" id="GO:0043190">
    <property type="term" value="C:ATP-binding cassette (ABC) transporter complex"/>
    <property type="evidence" value="ECO:0007669"/>
    <property type="project" value="InterPro"/>
</dbReference>
<dbReference type="InterPro" id="IPR039424">
    <property type="entry name" value="SBP_5"/>
</dbReference>
<dbReference type="PIRSF" id="PIRSF002741">
    <property type="entry name" value="MppA"/>
    <property type="match status" value="1"/>
</dbReference>
<evidence type="ECO:0000256" key="2">
    <source>
        <dbReference type="ARBA" id="ARBA00022448"/>
    </source>
</evidence>
<dbReference type="PANTHER" id="PTHR30290:SF9">
    <property type="entry name" value="OLIGOPEPTIDE-BINDING PROTEIN APPA"/>
    <property type="match status" value="1"/>
</dbReference>
<gene>
    <name evidence="5" type="ORF">H8E23_17955</name>
</gene>
<dbReference type="EMBL" id="JACNJH010000283">
    <property type="protein sequence ID" value="MBC8363269.1"/>
    <property type="molecule type" value="Genomic_DNA"/>
</dbReference>
<organism evidence="5 6">
    <name type="scientific">Candidatus Desulfatibia profunda</name>
    <dbReference type="NCBI Taxonomy" id="2841695"/>
    <lineage>
        <taxon>Bacteria</taxon>
        <taxon>Pseudomonadati</taxon>
        <taxon>Thermodesulfobacteriota</taxon>
        <taxon>Desulfobacteria</taxon>
        <taxon>Desulfobacterales</taxon>
        <taxon>Desulfobacterales incertae sedis</taxon>
        <taxon>Candidatus Desulfatibia</taxon>
    </lineage>
</organism>
<comment type="similarity">
    <text evidence="1">Belongs to the bacterial solute-binding protein 5 family.</text>
</comment>
<dbReference type="PANTHER" id="PTHR30290">
    <property type="entry name" value="PERIPLASMIC BINDING COMPONENT OF ABC TRANSPORTER"/>
    <property type="match status" value="1"/>
</dbReference>
<dbReference type="InterPro" id="IPR000914">
    <property type="entry name" value="SBP_5_dom"/>
</dbReference>
<protein>
    <submittedName>
        <fullName evidence="5">Peptide ABC transporter substrate-binding protein</fullName>
    </submittedName>
</protein>
<evidence type="ECO:0000256" key="3">
    <source>
        <dbReference type="ARBA" id="ARBA00022729"/>
    </source>
</evidence>
<dbReference type="Gene3D" id="3.90.76.10">
    <property type="entry name" value="Dipeptide-binding Protein, Domain 1"/>
    <property type="match status" value="1"/>
</dbReference>
<comment type="caution">
    <text evidence="5">The sequence shown here is derived from an EMBL/GenBank/DDBJ whole genome shotgun (WGS) entry which is preliminary data.</text>
</comment>
<name>A0A8J6NQU9_9BACT</name>
<dbReference type="Pfam" id="PF00496">
    <property type="entry name" value="SBP_bac_5"/>
    <property type="match status" value="1"/>
</dbReference>
<dbReference type="Proteomes" id="UP000603434">
    <property type="component" value="Unassembled WGS sequence"/>
</dbReference>
<dbReference type="Gene3D" id="3.40.190.10">
    <property type="entry name" value="Periplasmic binding protein-like II"/>
    <property type="match status" value="2"/>
</dbReference>
<evidence type="ECO:0000313" key="5">
    <source>
        <dbReference type="EMBL" id="MBC8363269.1"/>
    </source>
</evidence>
<evidence type="ECO:0000256" key="1">
    <source>
        <dbReference type="ARBA" id="ARBA00005695"/>
    </source>
</evidence>
<accession>A0A8J6NQU9</accession>
<dbReference type="InterPro" id="IPR030678">
    <property type="entry name" value="Peptide/Ni-bd"/>
</dbReference>
<dbReference type="Gene3D" id="3.10.105.10">
    <property type="entry name" value="Dipeptide-binding Protein, Domain 3"/>
    <property type="match status" value="1"/>
</dbReference>
<feature type="domain" description="Solute-binding protein family 5" evidence="4">
    <location>
        <begin position="244"/>
        <end position="601"/>
    </location>
</feature>
<dbReference type="GO" id="GO:0030288">
    <property type="term" value="C:outer membrane-bounded periplasmic space"/>
    <property type="evidence" value="ECO:0007669"/>
    <property type="project" value="UniProtKB-ARBA"/>
</dbReference>
<keyword evidence="2" id="KW-0813">Transport</keyword>
<dbReference type="AlphaFoldDB" id="A0A8J6NQU9"/>
<proteinExistence type="inferred from homology"/>
<sequence length="711" mass="81620">MTTRRVLILAPVLLIFILLQSYFWVPTYEQQTRGNPQRLNEYIAGSIGDASLLNPILSADSASSTIESMVFEGLIDRDEQLRFRGRLATSWEVYEEAFFYVNESASIPGLGRAGPQEVANFLKTAKKNKDTTASGFQHSLGHITEISVIPPKNFTVIREEKDPAGKKTGVTFNISVATPARIKLILNRVDQDLFQNLTQLLGKDYFESFRSERFLSIDRRIDTEKLAAYARELLPATEHNPVLLFHLRPGVSFHDDHRFDAGDVKFTYEAIINPKNLSPRISDYEPVKAVEVIDPLTVRIVYKRLYSPAVGTWSMGILPEHLLNAQALEKEALRAGKDPRSFSMRQSSFNRHPTGCGPFKFRDWKSDQYIALDRFDGYWEGPANYQRYIYRIIPDLLTQEMEFYAGTIDSYGVQPHQVARLEKDIRYQSFSGTAFGYTYIGYNTRRKPFDDPRVRKALGMAIDMDKISRYVLYGQGEKITGPFVKQTDYYNHAIKPLTYDPQGALKLLAAAGWKRNPAGRLEKDGQTFKFTLITNSGNDLRKAILAIAQDAWKQIGIDVRTDLLEWSVFIQERVNKADFDALILGWQMGIDPDLYQIWHSSQTNPYQLNFVGFKNTEADDLIIRIRQEYDHGRQVEYCHKLHEIIAREQPYTFLYVGKWTAVLDKRIVLKTVDDAGNVRYTKIKPTKTGNYSFYFNKWVKLPQVPMMLDEG</sequence>
<dbReference type="SUPFAM" id="SSF53850">
    <property type="entry name" value="Periplasmic binding protein-like II"/>
    <property type="match status" value="2"/>
</dbReference>
<evidence type="ECO:0000313" key="6">
    <source>
        <dbReference type="Proteomes" id="UP000603434"/>
    </source>
</evidence>
<dbReference type="GO" id="GO:1904680">
    <property type="term" value="F:peptide transmembrane transporter activity"/>
    <property type="evidence" value="ECO:0007669"/>
    <property type="project" value="TreeGrafter"/>
</dbReference>
<keyword evidence="3" id="KW-0732">Signal</keyword>
<evidence type="ECO:0000259" key="4">
    <source>
        <dbReference type="Pfam" id="PF00496"/>
    </source>
</evidence>
<reference evidence="5 6" key="1">
    <citation type="submission" date="2020-08" db="EMBL/GenBank/DDBJ databases">
        <title>Bridging the membrane lipid divide: bacteria of the FCB group superphylum have the potential to synthesize archaeal ether lipids.</title>
        <authorList>
            <person name="Villanueva L."/>
            <person name="Von Meijenfeldt F.A.B."/>
            <person name="Westbye A.B."/>
            <person name="Yadav S."/>
            <person name="Hopmans E.C."/>
            <person name="Dutilh B.E."/>
            <person name="Sinninghe Damste J.S."/>
        </authorList>
    </citation>
    <scope>NUCLEOTIDE SEQUENCE [LARGE SCALE GENOMIC DNA]</scope>
    <source>
        <strain evidence="5">NIOZ-UU30</strain>
    </source>
</reference>
<dbReference type="GO" id="GO:0015833">
    <property type="term" value="P:peptide transport"/>
    <property type="evidence" value="ECO:0007669"/>
    <property type="project" value="TreeGrafter"/>
</dbReference>